<sequence>MSPMVVSLMAICLRVSRIGASSSIRFGCIPTRLPRQPISKHFTNSLAFSPIACSREQAERTGMTDTDKIVQISSLMASRLCHDLVNPVGALNTGLEVLCEGEDPEMQEHALNLIKESTSKSIAVLTLARLAYGSSGGFSGDLDMREAETAAQAFYAHSKAELDWRLGEASLPKWQGRVLLNMLIAIERCVPRPGSIVQVEKAGGLIVTATGPKVKFSDEMARAFDGDDADIQPKDMPACLAALIARTGGAHITTDFALDERLVLRLDLAC</sequence>
<dbReference type="EMBL" id="QUQO01000002">
    <property type="protein sequence ID" value="RFB01545.1"/>
    <property type="molecule type" value="Genomic_DNA"/>
</dbReference>
<proteinExistence type="predicted"/>
<dbReference type="AlphaFoldDB" id="A0A371R7X4"/>
<feature type="domain" description="Histidine phosphotransferase ChpT C-terminal" evidence="1">
    <location>
        <begin position="145"/>
        <end position="254"/>
    </location>
</feature>
<evidence type="ECO:0000259" key="1">
    <source>
        <dbReference type="Pfam" id="PF10090"/>
    </source>
</evidence>
<organism evidence="2 3">
    <name type="scientific">Parvularcula marina</name>
    <dbReference type="NCBI Taxonomy" id="2292771"/>
    <lineage>
        <taxon>Bacteria</taxon>
        <taxon>Pseudomonadati</taxon>
        <taxon>Pseudomonadota</taxon>
        <taxon>Alphaproteobacteria</taxon>
        <taxon>Parvularculales</taxon>
        <taxon>Parvularculaceae</taxon>
        <taxon>Parvularcula</taxon>
    </lineage>
</organism>
<reference evidence="2 3" key="1">
    <citation type="submission" date="2018-08" db="EMBL/GenBank/DDBJ databases">
        <title>Parvularcula sp. SM1705, isolated from surface water of the South Sea China.</title>
        <authorList>
            <person name="Sun L."/>
        </authorList>
    </citation>
    <scope>NUCLEOTIDE SEQUENCE [LARGE SCALE GENOMIC DNA]</scope>
    <source>
        <strain evidence="2 3">SM1705</strain>
    </source>
</reference>
<dbReference type="Proteomes" id="UP000264589">
    <property type="component" value="Unassembled WGS sequence"/>
</dbReference>
<keyword evidence="3" id="KW-1185">Reference proteome</keyword>
<dbReference type="InterPro" id="IPR036890">
    <property type="entry name" value="HATPase_C_sf"/>
</dbReference>
<evidence type="ECO:0000313" key="3">
    <source>
        <dbReference type="Proteomes" id="UP000264589"/>
    </source>
</evidence>
<evidence type="ECO:0000313" key="2">
    <source>
        <dbReference type="EMBL" id="RFB01545.1"/>
    </source>
</evidence>
<accession>A0A371R7X4</accession>
<gene>
    <name evidence="2" type="ORF">DX908_14785</name>
</gene>
<comment type="caution">
    <text evidence="2">The sequence shown here is derived from an EMBL/GenBank/DDBJ whole genome shotgun (WGS) entry which is preliminary data.</text>
</comment>
<protein>
    <recommendedName>
        <fullName evidence="1">Histidine phosphotransferase ChpT C-terminal domain-containing protein</fullName>
    </recommendedName>
</protein>
<name>A0A371R7X4_9PROT</name>
<dbReference type="InParanoid" id="A0A371R7X4"/>
<dbReference type="Gene3D" id="1.10.287.130">
    <property type="match status" value="1"/>
</dbReference>
<dbReference type="Gene3D" id="3.30.565.10">
    <property type="entry name" value="Histidine kinase-like ATPase, C-terminal domain"/>
    <property type="match status" value="1"/>
</dbReference>
<dbReference type="InterPro" id="IPR018762">
    <property type="entry name" value="ChpT_C"/>
</dbReference>
<dbReference type="Pfam" id="PF10090">
    <property type="entry name" value="HPTransfase"/>
    <property type="match status" value="1"/>
</dbReference>